<dbReference type="Gene3D" id="3.80.10.10">
    <property type="entry name" value="Ribonuclease Inhibitor"/>
    <property type="match status" value="2"/>
</dbReference>
<comment type="subcellular location">
    <subcellularLocation>
        <location evidence="1">Nucleus</location>
    </subcellularLocation>
</comment>
<dbReference type="Pfam" id="PF12799">
    <property type="entry name" value="LRR_4"/>
    <property type="match status" value="2"/>
</dbReference>
<reference evidence="7 8" key="1">
    <citation type="submission" date="2019-07" db="EMBL/GenBank/DDBJ databases">
        <authorList>
            <person name="Friedrich A."/>
            <person name="Schacherer J."/>
        </authorList>
    </citation>
    <scope>NUCLEOTIDE SEQUENCE [LARGE SCALE GENOMIC DNA]</scope>
</reference>
<dbReference type="SMART" id="SM00365">
    <property type="entry name" value="LRR_SD22"/>
    <property type="match status" value="10"/>
</dbReference>
<evidence type="ECO:0000256" key="4">
    <source>
        <dbReference type="ARBA" id="ARBA00023242"/>
    </source>
</evidence>
<dbReference type="EMBL" id="CABFWN010000001">
    <property type="protein sequence ID" value="VUG16842.1"/>
    <property type="molecule type" value="Genomic_DNA"/>
</dbReference>
<evidence type="ECO:0000313" key="7">
    <source>
        <dbReference type="EMBL" id="VUG16842.1"/>
    </source>
</evidence>
<protein>
    <submittedName>
        <fullName evidence="7">DEBR0S1_27050g1_1</fullName>
    </submittedName>
</protein>
<dbReference type="InterPro" id="IPR025875">
    <property type="entry name" value="Leu-rich_rpt_4"/>
</dbReference>
<feature type="region of interest" description="Disordered" evidence="6">
    <location>
        <begin position="19"/>
        <end position="69"/>
    </location>
</feature>
<dbReference type="InterPro" id="IPR032675">
    <property type="entry name" value="LRR_dom_sf"/>
</dbReference>
<comment type="similarity">
    <text evidence="5">Belongs to the SDS22 family.</text>
</comment>
<dbReference type="SMART" id="SM00369">
    <property type="entry name" value="LRR_TYP"/>
    <property type="match status" value="6"/>
</dbReference>
<accession>A0A7D9GYB3</accession>
<organism evidence="7 8">
    <name type="scientific">Dekkera bruxellensis</name>
    <name type="common">Brettanomyces custersii</name>
    <dbReference type="NCBI Taxonomy" id="5007"/>
    <lineage>
        <taxon>Eukaryota</taxon>
        <taxon>Fungi</taxon>
        <taxon>Dikarya</taxon>
        <taxon>Ascomycota</taxon>
        <taxon>Saccharomycotina</taxon>
        <taxon>Pichiomycetes</taxon>
        <taxon>Pichiales</taxon>
        <taxon>Pichiaceae</taxon>
        <taxon>Brettanomyces</taxon>
    </lineage>
</organism>
<proteinExistence type="inferred from homology"/>
<feature type="compositionally biased region" description="Acidic residues" evidence="6">
    <location>
        <begin position="52"/>
        <end position="66"/>
    </location>
</feature>
<dbReference type="InterPro" id="IPR001611">
    <property type="entry name" value="Leu-rich_rpt"/>
</dbReference>
<keyword evidence="3" id="KW-0677">Repeat</keyword>
<dbReference type="Pfam" id="PF13855">
    <property type="entry name" value="LRR_8"/>
    <property type="match status" value="1"/>
</dbReference>
<dbReference type="InterPro" id="IPR050576">
    <property type="entry name" value="Cilia_flagella_integrity"/>
</dbReference>
<dbReference type="Proteomes" id="UP000478008">
    <property type="component" value="Unassembled WGS sequence"/>
</dbReference>
<dbReference type="PROSITE" id="PS51450">
    <property type="entry name" value="LRR"/>
    <property type="match status" value="7"/>
</dbReference>
<sequence>MSADHQDIKNITDTVNKLQLEEDNNSGNTVESRNFQINTVNGDTEVLSANSDTDEEESEEDNDNDDSQSKLVEAEAAFKQKEFKRIKETYGMTEIPDSTPQILPSDKELTEDIPLDTDYIDLIHMKIASLESLGLSRFNKVESLALRDNLIVSLHELKHLSCKSTLQELDLYDNRIKHLSHHINSLKNLKTLDLSFNNIKHIKHLDNLSKLENLYFVQNKIHVIENLDGLKNLKNLEFGGNKIQRISESLLDLPTLEQLWLGQNRITKFENLENLKNLRILSIQSNRIDHIGGLDSLESLEELYVSHNRLTKIEGLDNLKKLEILDITGNKITKIENMKHLKNLTDFWASYNLIDSFESISNELSELPKLETVYFEGNPIQLKNPAQYRTKVKLNLGKSLRKIDALYIASNRMVQ</sequence>
<dbReference type="GO" id="GO:0005634">
    <property type="term" value="C:nucleus"/>
    <property type="evidence" value="ECO:0007669"/>
    <property type="project" value="UniProtKB-SubCell"/>
</dbReference>
<evidence type="ECO:0000256" key="1">
    <source>
        <dbReference type="ARBA" id="ARBA00004123"/>
    </source>
</evidence>
<feature type="compositionally biased region" description="Polar residues" evidence="6">
    <location>
        <begin position="25"/>
        <end position="42"/>
    </location>
</feature>
<dbReference type="AlphaFoldDB" id="A0A7D9GYB3"/>
<evidence type="ECO:0000256" key="3">
    <source>
        <dbReference type="ARBA" id="ARBA00022737"/>
    </source>
</evidence>
<dbReference type="PANTHER" id="PTHR45973">
    <property type="entry name" value="PROTEIN PHOSPHATASE 1 REGULATORY SUBUNIT SDS22-RELATED"/>
    <property type="match status" value="1"/>
</dbReference>
<evidence type="ECO:0000313" key="8">
    <source>
        <dbReference type="Proteomes" id="UP000478008"/>
    </source>
</evidence>
<keyword evidence="8" id="KW-1185">Reference proteome</keyword>
<evidence type="ECO:0000256" key="5">
    <source>
        <dbReference type="ARBA" id="ARBA00023460"/>
    </source>
</evidence>
<gene>
    <name evidence="7" type="primary">SDS22</name>
    <name evidence="7" type="ORF">DEBR0S1_27050G</name>
</gene>
<evidence type="ECO:0000256" key="2">
    <source>
        <dbReference type="ARBA" id="ARBA00022614"/>
    </source>
</evidence>
<name>A0A7D9GYB3_DEKBR</name>
<dbReference type="PANTHER" id="PTHR45973:SF23">
    <property type="entry name" value="PROTEIN PHOSPHATASE 1 REGULATORY SUBUNIT 7"/>
    <property type="match status" value="1"/>
</dbReference>
<keyword evidence="2" id="KW-0433">Leucine-rich repeat</keyword>
<evidence type="ECO:0000256" key="6">
    <source>
        <dbReference type="SAM" id="MobiDB-lite"/>
    </source>
</evidence>
<keyword evidence="4" id="KW-0539">Nucleus</keyword>
<dbReference type="SUPFAM" id="SSF52058">
    <property type="entry name" value="L domain-like"/>
    <property type="match status" value="1"/>
</dbReference>
<dbReference type="InterPro" id="IPR003591">
    <property type="entry name" value="Leu-rich_rpt_typical-subtyp"/>
</dbReference>